<dbReference type="Ensembl" id="ENSACOT00000024179.1">
    <property type="protein sequence ID" value="ENSACOP00000023370.1"/>
    <property type="gene ID" value="ENSACOG00000015814.1"/>
</dbReference>
<dbReference type="PANTHER" id="PTHR23267">
    <property type="entry name" value="IMMUNOGLOBULIN LIGHT CHAIN"/>
    <property type="match status" value="1"/>
</dbReference>
<evidence type="ECO:0000313" key="2">
    <source>
        <dbReference type="Ensembl" id="ENSACOP00000023370.1"/>
    </source>
</evidence>
<keyword evidence="3" id="KW-1185">Reference proteome</keyword>
<reference evidence="2" key="2">
    <citation type="submission" date="2025-09" db="UniProtKB">
        <authorList>
            <consortium name="Ensembl"/>
        </authorList>
    </citation>
    <scope>IDENTIFICATION</scope>
</reference>
<dbReference type="InterPro" id="IPR036179">
    <property type="entry name" value="Ig-like_dom_sf"/>
</dbReference>
<dbReference type="SUPFAM" id="SSF48726">
    <property type="entry name" value="Immunoglobulin"/>
    <property type="match status" value="1"/>
</dbReference>
<protein>
    <recommendedName>
        <fullName evidence="1">Ig-like domain-containing protein</fullName>
    </recommendedName>
</protein>
<evidence type="ECO:0000313" key="3">
    <source>
        <dbReference type="Proteomes" id="UP000694522"/>
    </source>
</evidence>
<name>A0A8B9J294_9PSIT</name>
<dbReference type="InterPro" id="IPR007110">
    <property type="entry name" value="Ig-like_dom"/>
</dbReference>
<dbReference type="InterPro" id="IPR050150">
    <property type="entry name" value="IgV_Light_Chain"/>
</dbReference>
<organism evidence="2 3">
    <name type="scientific">Amazona collaria</name>
    <name type="common">yellow-billed parrot</name>
    <dbReference type="NCBI Taxonomy" id="241587"/>
    <lineage>
        <taxon>Eukaryota</taxon>
        <taxon>Metazoa</taxon>
        <taxon>Chordata</taxon>
        <taxon>Craniata</taxon>
        <taxon>Vertebrata</taxon>
        <taxon>Euteleostomi</taxon>
        <taxon>Archelosauria</taxon>
        <taxon>Archosauria</taxon>
        <taxon>Dinosauria</taxon>
        <taxon>Saurischia</taxon>
        <taxon>Theropoda</taxon>
        <taxon>Coelurosauria</taxon>
        <taxon>Aves</taxon>
        <taxon>Neognathae</taxon>
        <taxon>Neoaves</taxon>
        <taxon>Telluraves</taxon>
        <taxon>Australaves</taxon>
        <taxon>Psittaciformes</taxon>
        <taxon>Psittacidae</taxon>
        <taxon>Amazona</taxon>
    </lineage>
</organism>
<dbReference type="InterPro" id="IPR013106">
    <property type="entry name" value="Ig_V-set"/>
</dbReference>
<reference evidence="2" key="1">
    <citation type="submission" date="2025-08" db="UniProtKB">
        <authorList>
            <consortium name="Ensembl"/>
        </authorList>
    </citation>
    <scope>IDENTIFICATION</scope>
</reference>
<dbReference type="Proteomes" id="UP000694522">
    <property type="component" value="Unplaced"/>
</dbReference>
<accession>A0A8B9J294</accession>
<dbReference type="InterPro" id="IPR003599">
    <property type="entry name" value="Ig_sub"/>
</dbReference>
<dbReference type="InterPro" id="IPR013783">
    <property type="entry name" value="Ig-like_fold"/>
</dbReference>
<feature type="domain" description="Ig-like" evidence="1">
    <location>
        <begin position="57"/>
        <end position="144"/>
    </location>
</feature>
<dbReference type="AlphaFoldDB" id="A0A8B9J294"/>
<dbReference type="SMART" id="SM00406">
    <property type="entry name" value="IGv"/>
    <property type="match status" value="1"/>
</dbReference>
<sequence>MGQSLLSQLRGEGGSNLPYTASAGGLWRIRSLSLVAAEPARPSLLLPQGTLGTVANPVLTQPTFMLVLPGQTARLSCTLSPQYNVSDFGISWFQQRPGAPITVIYGSSNRPSGIPSRFSGSKSGTTGTLTITGVQAEDEAVYYCGGYDGNNFSDSFG</sequence>
<dbReference type="PROSITE" id="PS50835">
    <property type="entry name" value="IG_LIKE"/>
    <property type="match status" value="1"/>
</dbReference>
<dbReference type="Gene3D" id="2.60.40.10">
    <property type="entry name" value="Immunoglobulins"/>
    <property type="match status" value="1"/>
</dbReference>
<proteinExistence type="predicted"/>
<evidence type="ECO:0000259" key="1">
    <source>
        <dbReference type="PROSITE" id="PS50835"/>
    </source>
</evidence>
<dbReference type="SMART" id="SM00409">
    <property type="entry name" value="IG"/>
    <property type="match status" value="1"/>
</dbReference>
<dbReference type="Pfam" id="PF07686">
    <property type="entry name" value="V-set"/>
    <property type="match status" value="1"/>
</dbReference>